<dbReference type="RefSeq" id="WP_390359988.1">
    <property type="nucleotide sequence ID" value="NZ_JBHTKJ010000010.1"/>
</dbReference>
<dbReference type="Proteomes" id="UP001597040">
    <property type="component" value="Unassembled WGS sequence"/>
</dbReference>
<protein>
    <submittedName>
        <fullName evidence="1">YppF family protein</fullName>
    </submittedName>
</protein>
<keyword evidence="2" id="KW-1185">Reference proteome</keyword>
<dbReference type="EMBL" id="JBHTKJ010000010">
    <property type="protein sequence ID" value="MFD1037686.1"/>
    <property type="molecule type" value="Genomic_DNA"/>
</dbReference>
<name>A0ABW3LH07_9BACI</name>
<dbReference type="Pfam" id="PF14178">
    <property type="entry name" value="YppF"/>
    <property type="match status" value="1"/>
</dbReference>
<organism evidence="1 2">
    <name type="scientific">Virgibacillus byunsanensis</name>
    <dbReference type="NCBI Taxonomy" id="570945"/>
    <lineage>
        <taxon>Bacteria</taxon>
        <taxon>Bacillati</taxon>
        <taxon>Bacillota</taxon>
        <taxon>Bacilli</taxon>
        <taxon>Bacillales</taxon>
        <taxon>Bacillaceae</taxon>
        <taxon>Virgibacillus</taxon>
    </lineage>
</organism>
<dbReference type="InterPro" id="IPR025553">
    <property type="entry name" value="YppF"/>
</dbReference>
<reference evidence="2" key="1">
    <citation type="journal article" date="2019" name="Int. J. Syst. Evol. Microbiol.">
        <title>The Global Catalogue of Microorganisms (GCM) 10K type strain sequencing project: providing services to taxonomists for standard genome sequencing and annotation.</title>
        <authorList>
            <consortium name="The Broad Institute Genomics Platform"/>
            <consortium name="The Broad Institute Genome Sequencing Center for Infectious Disease"/>
            <person name="Wu L."/>
            <person name="Ma J."/>
        </authorList>
    </citation>
    <scope>NUCLEOTIDE SEQUENCE [LARGE SCALE GENOMIC DNA]</scope>
    <source>
        <strain evidence="2">CCUG 56754</strain>
    </source>
</reference>
<gene>
    <name evidence="1" type="primary">yppF</name>
    <name evidence="1" type="ORF">ACFQ3N_04550</name>
</gene>
<proteinExistence type="predicted"/>
<evidence type="ECO:0000313" key="2">
    <source>
        <dbReference type="Proteomes" id="UP001597040"/>
    </source>
</evidence>
<evidence type="ECO:0000313" key="1">
    <source>
        <dbReference type="EMBL" id="MFD1037686.1"/>
    </source>
</evidence>
<comment type="caution">
    <text evidence="1">The sequence shown here is derived from an EMBL/GenBank/DDBJ whole genome shotgun (WGS) entry which is preliminary data.</text>
</comment>
<sequence>MQIDELRTIYEQERKQQPESMNVLLDFLQMKYVLNEVEAKDYRRIYHTLIQEGAISAHEYPETTNV</sequence>
<accession>A0ABW3LH07</accession>